<evidence type="ECO:0000256" key="5">
    <source>
        <dbReference type="ARBA" id="ARBA00023015"/>
    </source>
</evidence>
<evidence type="ECO:0000259" key="11">
    <source>
        <dbReference type="PROSITE" id="PS51755"/>
    </source>
</evidence>
<dbReference type="KEGG" id="lsd:EMK97_17175"/>
<dbReference type="SUPFAM" id="SSF52172">
    <property type="entry name" value="CheY-like"/>
    <property type="match status" value="1"/>
</dbReference>
<dbReference type="PANTHER" id="PTHR48111">
    <property type="entry name" value="REGULATOR OF RPOS"/>
    <property type="match status" value="1"/>
</dbReference>
<dbReference type="SUPFAM" id="SSF46894">
    <property type="entry name" value="C-terminal effector domain of the bipartite response regulators"/>
    <property type="match status" value="1"/>
</dbReference>
<dbReference type="GO" id="GO:0006355">
    <property type="term" value="P:regulation of DNA-templated transcription"/>
    <property type="evidence" value="ECO:0007669"/>
    <property type="project" value="InterPro"/>
</dbReference>
<dbReference type="SMART" id="SM00448">
    <property type="entry name" value="REC"/>
    <property type="match status" value="1"/>
</dbReference>
<keyword evidence="7" id="KW-0804">Transcription</keyword>
<gene>
    <name evidence="12" type="ORF">EMK97_17175</name>
</gene>
<evidence type="ECO:0000256" key="4">
    <source>
        <dbReference type="ARBA" id="ARBA00023012"/>
    </source>
</evidence>
<evidence type="ECO:0000256" key="2">
    <source>
        <dbReference type="ARBA" id="ARBA00022490"/>
    </source>
</evidence>
<keyword evidence="6 9" id="KW-0238">DNA-binding</keyword>
<dbReference type="InterPro" id="IPR036388">
    <property type="entry name" value="WH-like_DNA-bd_sf"/>
</dbReference>
<evidence type="ECO:0000256" key="1">
    <source>
        <dbReference type="ARBA" id="ARBA00004496"/>
    </source>
</evidence>
<dbReference type="GO" id="GO:0000976">
    <property type="term" value="F:transcription cis-regulatory region binding"/>
    <property type="evidence" value="ECO:0007669"/>
    <property type="project" value="TreeGrafter"/>
</dbReference>
<dbReference type="InterPro" id="IPR001789">
    <property type="entry name" value="Sig_transdc_resp-reg_receiver"/>
</dbReference>
<dbReference type="PROSITE" id="PS51755">
    <property type="entry name" value="OMPR_PHOB"/>
    <property type="match status" value="1"/>
</dbReference>
<evidence type="ECO:0000256" key="9">
    <source>
        <dbReference type="PROSITE-ProRule" id="PRU01091"/>
    </source>
</evidence>
<keyword evidence="2" id="KW-0963">Cytoplasm</keyword>
<dbReference type="Gene3D" id="3.40.50.2300">
    <property type="match status" value="1"/>
</dbReference>
<proteinExistence type="predicted"/>
<dbReference type="InterPro" id="IPR016032">
    <property type="entry name" value="Sig_transdc_resp-reg_C-effctor"/>
</dbReference>
<evidence type="ECO:0000313" key="13">
    <source>
        <dbReference type="Proteomes" id="UP000290244"/>
    </source>
</evidence>
<dbReference type="AlphaFoldDB" id="A0A4P6P6J6"/>
<evidence type="ECO:0000313" key="12">
    <source>
        <dbReference type="EMBL" id="QBG37346.1"/>
    </source>
</evidence>
<evidence type="ECO:0000256" key="7">
    <source>
        <dbReference type="ARBA" id="ARBA00023163"/>
    </source>
</evidence>
<dbReference type="InterPro" id="IPR001867">
    <property type="entry name" value="OmpR/PhoB-type_DNA-bd"/>
</dbReference>
<dbReference type="InterPro" id="IPR011006">
    <property type="entry name" value="CheY-like_superfamily"/>
</dbReference>
<dbReference type="CDD" id="cd00383">
    <property type="entry name" value="trans_reg_C"/>
    <property type="match status" value="1"/>
</dbReference>
<dbReference type="GO" id="GO:0005829">
    <property type="term" value="C:cytosol"/>
    <property type="evidence" value="ECO:0007669"/>
    <property type="project" value="TreeGrafter"/>
</dbReference>
<dbReference type="EMBL" id="CP034759">
    <property type="protein sequence ID" value="QBG37346.1"/>
    <property type="molecule type" value="Genomic_DNA"/>
</dbReference>
<dbReference type="Proteomes" id="UP000290244">
    <property type="component" value="Chromosome"/>
</dbReference>
<keyword evidence="5" id="KW-0805">Transcription regulation</keyword>
<accession>A0A4P6P6J6</accession>
<comment type="subcellular location">
    <subcellularLocation>
        <location evidence="1">Cytoplasm</location>
    </subcellularLocation>
</comment>
<evidence type="ECO:0000259" key="10">
    <source>
        <dbReference type="PROSITE" id="PS50110"/>
    </source>
</evidence>
<dbReference type="SMART" id="SM00862">
    <property type="entry name" value="Trans_reg_C"/>
    <property type="match status" value="1"/>
</dbReference>
<dbReference type="InterPro" id="IPR039420">
    <property type="entry name" value="WalR-like"/>
</dbReference>
<dbReference type="Gene3D" id="1.10.10.10">
    <property type="entry name" value="Winged helix-like DNA-binding domain superfamily/Winged helix DNA-binding domain"/>
    <property type="match status" value="1"/>
</dbReference>
<keyword evidence="13" id="KW-1185">Reference proteome</keyword>
<organism evidence="12 13">
    <name type="scientific">Litorilituus sediminis</name>
    <dbReference type="NCBI Taxonomy" id="718192"/>
    <lineage>
        <taxon>Bacteria</taxon>
        <taxon>Pseudomonadati</taxon>
        <taxon>Pseudomonadota</taxon>
        <taxon>Gammaproteobacteria</taxon>
        <taxon>Alteromonadales</taxon>
        <taxon>Colwelliaceae</taxon>
        <taxon>Litorilituus</taxon>
    </lineage>
</organism>
<evidence type="ECO:0000256" key="3">
    <source>
        <dbReference type="ARBA" id="ARBA00022553"/>
    </source>
</evidence>
<dbReference type="GO" id="GO:0032993">
    <property type="term" value="C:protein-DNA complex"/>
    <property type="evidence" value="ECO:0007669"/>
    <property type="project" value="TreeGrafter"/>
</dbReference>
<dbReference type="FunFam" id="1.10.10.10:FF:000099">
    <property type="entry name" value="Two-component system response regulator TorR"/>
    <property type="match status" value="1"/>
</dbReference>
<dbReference type="Gene3D" id="6.10.250.690">
    <property type="match status" value="1"/>
</dbReference>
<evidence type="ECO:0000256" key="6">
    <source>
        <dbReference type="ARBA" id="ARBA00023125"/>
    </source>
</evidence>
<dbReference type="PANTHER" id="PTHR48111:SF47">
    <property type="entry name" value="TRANSCRIPTIONAL REGULATORY PROTEIN RSTA"/>
    <property type="match status" value="1"/>
</dbReference>
<dbReference type="GO" id="GO:0000156">
    <property type="term" value="F:phosphorelay response regulator activity"/>
    <property type="evidence" value="ECO:0007669"/>
    <property type="project" value="TreeGrafter"/>
</dbReference>
<sequence length="249" mass="28093">MTGQTGAHILLVEDDIALADWMADYLIAREFKVTTCYRGDEAVEQILSLQPDIVLLDGMLPGMDGMDVCKAVRDKFTQPIIMITARDEEIDEVLGLEMGADDYITKPVRARVLLARIRGQLRLHDKFKQQATDTESTSADGQEEQAQGILQFSGLVISEQTRTVTLDGQQVKLSSNEFDVLVFLAKKAGQVVSRKELVAHFRGFDYDGFDRSIDLRISRLRKKLNDDSSEPFRIKTIWGKGYLFANDVW</sequence>
<protein>
    <submittedName>
        <fullName evidence="12">Response regulator</fullName>
    </submittedName>
</protein>
<evidence type="ECO:0000256" key="8">
    <source>
        <dbReference type="PROSITE-ProRule" id="PRU00169"/>
    </source>
</evidence>
<dbReference type="OrthoDB" id="9802426at2"/>
<keyword evidence="3 8" id="KW-0597">Phosphoprotein</keyword>
<dbReference type="PROSITE" id="PS50110">
    <property type="entry name" value="RESPONSE_REGULATORY"/>
    <property type="match status" value="1"/>
</dbReference>
<dbReference type="Pfam" id="PF00486">
    <property type="entry name" value="Trans_reg_C"/>
    <property type="match status" value="1"/>
</dbReference>
<keyword evidence="4" id="KW-0902">Two-component regulatory system</keyword>
<feature type="domain" description="OmpR/PhoB-type" evidence="11">
    <location>
        <begin position="147"/>
        <end position="246"/>
    </location>
</feature>
<feature type="domain" description="Response regulatory" evidence="10">
    <location>
        <begin position="8"/>
        <end position="121"/>
    </location>
</feature>
<name>A0A4P6P6J6_9GAMM</name>
<feature type="DNA-binding region" description="OmpR/PhoB-type" evidence="9">
    <location>
        <begin position="147"/>
        <end position="246"/>
    </location>
</feature>
<feature type="modified residue" description="4-aspartylphosphate" evidence="8">
    <location>
        <position position="57"/>
    </location>
</feature>
<dbReference type="Pfam" id="PF00072">
    <property type="entry name" value="Response_reg"/>
    <property type="match status" value="1"/>
</dbReference>
<reference evidence="12 13" key="1">
    <citation type="submission" date="2018-12" db="EMBL/GenBank/DDBJ databases">
        <title>Complete genome of Litorilituus sediminis.</title>
        <authorList>
            <person name="Liu A."/>
            <person name="Rong J."/>
        </authorList>
    </citation>
    <scope>NUCLEOTIDE SEQUENCE [LARGE SCALE GENOMIC DNA]</scope>
    <source>
        <strain evidence="12 13">JCM 17549</strain>
    </source>
</reference>
<dbReference type="RefSeq" id="WP_130604012.1">
    <property type="nucleotide sequence ID" value="NZ_CP034759.1"/>
</dbReference>